<protein>
    <submittedName>
        <fullName evidence="2">NADP-dependent oxidoreductase</fullName>
        <ecNumber evidence="2">1.-.-.-</ecNumber>
    </submittedName>
</protein>
<dbReference type="SUPFAM" id="SSF51735">
    <property type="entry name" value="NAD(P)-binding Rossmann-fold domains"/>
    <property type="match status" value="1"/>
</dbReference>
<dbReference type="CDD" id="cd05289">
    <property type="entry name" value="MDR_like_2"/>
    <property type="match status" value="1"/>
</dbReference>
<dbReference type="Gene3D" id="3.40.50.720">
    <property type="entry name" value="NAD(P)-binding Rossmann-like Domain"/>
    <property type="match status" value="1"/>
</dbReference>
<dbReference type="InterPro" id="IPR013154">
    <property type="entry name" value="ADH-like_N"/>
</dbReference>
<accession>A0ABZ3FT42</accession>
<dbReference type="Pfam" id="PF08240">
    <property type="entry name" value="ADH_N"/>
    <property type="match status" value="1"/>
</dbReference>
<gene>
    <name evidence="2" type="ORF">AADG42_11320</name>
</gene>
<keyword evidence="2" id="KW-0560">Oxidoreductase</keyword>
<dbReference type="RefSeq" id="WP_425309328.1">
    <property type="nucleotide sequence ID" value="NZ_CP154795.1"/>
</dbReference>
<keyword evidence="3" id="KW-1185">Reference proteome</keyword>
<name>A0ABZ3FT42_9ACTN</name>
<dbReference type="SMART" id="SM00829">
    <property type="entry name" value="PKS_ER"/>
    <property type="match status" value="1"/>
</dbReference>
<sequence>MRAVQIDRFGGPEVMTVNADAAVPEPEAGEVLIRVLAAGTNPLDYKIRDGSSGVAKKLKPEDFPVTLGREACGIVEALGPGVTEFEVGETVFGMPALTHRSGCYAEYAALPVDCLARVPEGGDPIVFGGTGLVLSTAITAAIDQGKVQAGEKVLVHGGTGGVGQLVIQLCKRVGAEVWAVASTRNQDRLAELGAHPIDYRTQDFTEVSPKMDLIIDGNYFGTFEPSLDHLVPGGRIVVLPSLADLTPAKERGIEAHIPVFPPMPRRLEEYAPAIASGDIQVEIAQVLPFEEAAEAHRVLETGHSRGKIILVP</sequence>
<dbReference type="EC" id="1.-.-.-" evidence="2"/>
<organism evidence="2 3">
    <name type="scientific">Ammonicoccus fulvus</name>
    <dbReference type="NCBI Taxonomy" id="3138240"/>
    <lineage>
        <taxon>Bacteria</taxon>
        <taxon>Bacillati</taxon>
        <taxon>Actinomycetota</taxon>
        <taxon>Actinomycetes</taxon>
        <taxon>Propionibacteriales</taxon>
        <taxon>Propionibacteriaceae</taxon>
        <taxon>Ammonicoccus</taxon>
    </lineage>
</organism>
<feature type="domain" description="Enoyl reductase (ER)" evidence="1">
    <location>
        <begin position="10"/>
        <end position="310"/>
    </location>
</feature>
<dbReference type="InterPro" id="IPR011032">
    <property type="entry name" value="GroES-like_sf"/>
</dbReference>
<reference evidence="2 3" key="1">
    <citation type="submission" date="2024-04" db="EMBL/GenBank/DDBJ databases">
        <title>Isolation of an actinomycete strain from pig manure.</title>
        <authorList>
            <person name="Gong T."/>
            <person name="Yu Z."/>
            <person name="An M."/>
            <person name="Wei C."/>
            <person name="Yang W."/>
            <person name="Liu L."/>
        </authorList>
    </citation>
    <scope>NUCLEOTIDE SEQUENCE [LARGE SCALE GENOMIC DNA]</scope>
    <source>
        <strain evidence="2 3">ZF39</strain>
    </source>
</reference>
<dbReference type="PANTHER" id="PTHR11695:SF294">
    <property type="entry name" value="RETICULON-4-INTERACTING PROTEIN 1, MITOCHONDRIAL"/>
    <property type="match status" value="1"/>
</dbReference>
<dbReference type="Proteomes" id="UP001442841">
    <property type="component" value="Chromosome"/>
</dbReference>
<dbReference type="EMBL" id="CP154795">
    <property type="protein sequence ID" value="XAN07870.1"/>
    <property type="molecule type" value="Genomic_DNA"/>
</dbReference>
<dbReference type="PANTHER" id="PTHR11695">
    <property type="entry name" value="ALCOHOL DEHYDROGENASE RELATED"/>
    <property type="match status" value="1"/>
</dbReference>
<dbReference type="InterPro" id="IPR036291">
    <property type="entry name" value="NAD(P)-bd_dom_sf"/>
</dbReference>
<dbReference type="Gene3D" id="3.90.180.10">
    <property type="entry name" value="Medium-chain alcohol dehydrogenases, catalytic domain"/>
    <property type="match status" value="1"/>
</dbReference>
<dbReference type="Pfam" id="PF13602">
    <property type="entry name" value="ADH_zinc_N_2"/>
    <property type="match status" value="1"/>
</dbReference>
<evidence type="ECO:0000259" key="1">
    <source>
        <dbReference type="SMART" id="SM00829"/>
    </source>
</evidence>
<dbReference type="InterPro" id="IPR050700">
    <property type="entry name" value="YIM1/Zinc_Alcohol_DH_Fams"/>
</dbReference>
<dbReference type="SUPFAM" id="SSF50129">
    <property type="entry name" value="GroES-like"/>
    <property type="match status" value="1"/>
</dbReference>
<proteinExistence type="predicted"/>
<evidence type="ECO:0000313" key="2">
    <source>
        <dbReference type="EMBL" id="XAN07870.1"/>
    </source>
</evidence>
<evidence type="ECO:0000313" key="3">
    <source>
        <dbReference type="Proteomes" id="UP001442841"/>
    </source>
</evidence>
<dbReference type="InterPro" id="IPR020843">
    <property type="entry name" value="ER"/>
</dbReference>
<dbReference type="GO" id="GO:0016491">
    <property type="term" value="F:oxidoreductase activity"/>
    <property type="evidence" value="ECO:0007669"/>
    <property type="project" value="UniProtKB-KW"/>
</dbReference>